<evidence type="ECO:0000256" key="1">
    <source>
        <dbReference type="SAM" id="MobiDB-lite"/>
    </source>
</evidence>
<dbReference type="Proteomes" id="UP000198921">
    <property type="component" value="Unassembled WGS sequence"/>
</dbReference>
<dbReference type="SUPFAM" id="SSF51230">
    <property type="entry name" value="Single hybrid motif"/>
    <property type="match status" value="1"/>
</dbReference>
<dbReference type="PANTHER" id="PTHR30469">
    <property type="entry name" value="MULTIDRUG RESISTANCE PROTEIN MDTA"/>
    <property type="match status" value="1"/>
</dbReference>
<dbReference type="GO" id="GO:1990281">
    <property type="term" value="C:efflux pump complex"/>
    <property type="evidence" value="ECO:0007669"/>
    <property type="project" value="TreeGrafter"/>
</dbReference>
<dbReference type="GO" id="GO:0015562">
    <property type="term" value="F:efflux transmembrane transporter activity"/>
    <property type="evidence" value="ECO:0007669"/>
    <property type="project" value="TreeGrafter"/>
</dbReference>
<keyword evidence="4" id="KW-1185">Reference proteome</keyword>
<dbReference type="InterPro" id="IPR058627">
    <property type="entry name" value="MdtA-like_C"/>
</dbReference>
<proteinExistence type="predicted"/>
<accession>A0A1H3BPZ6</accession>
<name>A0A1H3BPZ6_9ACTN</name>
<dbReference type="OrthoDB" id="4401807at2"/>
<evidence type="ECO:0000259" key="2">
    <source>
        <dbReference type="Pfam" id="PF25967"/>
    </source>
</evidence>
<organism evidence="3 4">
    <name type="scientific">Geodermatophilus africanus</name>
    <dbReference type="NCBI Taxonomy" id="1137993"/>
    <lineage>
        <taxon>Bacteria</taxon>
        <taxon>Bacillati</taxon>
        <taxon>Actinomycetota</taxon>
        <taxon>Actinomycetes</taxon>
        <taxon>Geodermatophilales</taxon>
        <taxon>Geodermatophilaceae</taxon>
        <taxon>Geodermatophilus</taxon>
    </lineage>
</organism>
<dbReference type="Gene3D" id="2.40.420.20">
    <property type="match status" value="1"/>
</dbReference>
<evidence type="ECO:0000313" key="4">
    <source>
        <dbReference type="Proteomes" id="UP000198921"/>
    </source>
</evidence>
<dbReference type="RefSeq" id="WP_091151069.1">
    <property type="nucleotide sequence ID" value="NZ_FNOT01000001.1"/>
</dbReference>
<dbReference type="InterPro" id="IPR011053">
    <property type="entry name" value="Single_hybrid_motif"/>
</dbReference>
<gene>
    <name evidence="3" type="ORF">SAMN05660209_00522</name>
</gene>
<protein>
    <recommendedName>
        <fullName evidence="2">Multidrug resistance protein MdtA-like C-terminal permuted SH3 domain-containing protein</fullName>
    </recommendedName>
</protein>
<dbReference type="Gene3D" id="2.40.50.100">
    <property type="match status" value="1"/>
</dbReference>
<reference evidence="4" key="1">
    <citation type="submission" date="2016-10" db="EMBL/GenBank/DDBJ databases">
        <authorList>
            <person name="Varghese N."/>
            <person name="Submissions S."/>
        </authorList>
    </citation>
    <scope>NUCLEOTIDE SEQUENCE [LARGE SCALE GENOMIC DNA]</scope>
    <source>
        <strain evidence="4">DSM 45422</strain>
    </source>
</reference>
<evidence type="ECO:0000313" key="3">
    <source>
        <dbReference type="EMBL" id="SDX43986.1"/>
    </source>
</evidence>
<feature type="region of interest" description="Disordered" evidence="1">
    <location>
        <begin position="210"/>
        <end position="242"/>
    </location>
</feature>
<dbReference type="AlphaFoldDB" id="A0A1H3BPZ6"/>
<sequence length="345" mass="34117">MSVVRTVVLPVLRLVVWTVIAVPLLVLAFRGGSGAAAPVSGGAPPVDLTSPVVPVARGTVANTVTVQGTVVADATVPVKATKAGTVRRVLVEPGDVVAQGDGVLEVRWEEEREPVAGTDADGNPTSTPRAPLVRTATVPAPTGGTVTAVDVLVDQVVAVGDRVAGISSGSLSVTATLGQDDQFRLLAPPSTAQVEVQGGPAPFTCSDLTLGAPAATDDAGDDQGGAPVDPAAGGGTGQGGTTARCRVPAGTTVFPGMAATVVVDAGVAEDVLVVPVTAVQGSVQQGSVWVVGADGAQEQRAVVLGLTDGDQIEVREGLAEGDSVLAFVPVPDDTVESPGMAGPFG</sequence>
<dbReference type="EMBL" id="FNOT01000001">
    <property type="protein sequence ID" value="SDX43986.1"/>
    <property type="molecule type" value="Genomic_DNA"/>
</dbReference>
<dbReference type="Pfam" id="PF25967">
    <property type="entry name" value="RND-MFP_C"/>
    <property type="match status" value="1"/>
</dbReference>
<dbReference type="STRING" id="1137993.SAMN05660209_00522"/>
<feature type="domain" description="Multidrug resistance protein MdtA-like C-terminal permuted SH3" evidence="2">
    <location>
        <begin position="270"/>
        <end position="324"/>
    </location>
</feature>